<dbReference type="VEuPathDB" id="FungiDB:EMCG_07394"/>
<gene>
    <name evidence="1" type="ORF">EMCG_07394</name>
</gene>
<name>A0A0G2I8S7_9EURO</name>
<evidence type="ECO:0000313" key="2">
    <source>
        <dbReference type="Proteomes" id="UP000034164"/>
    </source>
</evidence>
<reference evidence="2" key="1">
    <citation type="journal article" date="2015" name="PLoS Genet.">
        <title>The dynamic genome and transcriptome of the human fungal pathogen Blastomyces and close relative Emmonsia.</title>
        <authorList>
            <person name="Munoz J.F."/>
            <person name="Gauthier G.M."/>
            <person name="Desjardins C.A."/>
            <person name="Gallo J.E."/>
            <person name="Holder J."/>
            <person name="Sullivan T.D."/>
            <person name="Marty A.J."/>
            <person name="Carmen J.C."/>
            <person name="Chen Z."/>
            <person name="Ding L."/>
            <person name="Gujja S."/>
            <person name="Magrini V."/>
            <person name="Misas E."/>
            <person name="Mitreva M."/>
            <person name="Priest M."/>
            <person name="Saif S."/>
            <person name="Whiston E.A."/>
            <person name="Young S."/>
            <person name="Zeng Q."/>
            <person name="Goldman W.E."/>
            <person name="Mardis E.R."/>
            <person name="Taylor J.W."/>
            <person name="McEwen J.G."/>
            <person name="Clay O.K."/>
            <person name="Klein B.S."/>
            <person name="Cuomo C.A."/>
        </authorList>
    </citation>
    <scope>NUCLEOTIDE SEQUENCE [LARGE SCALE GENOMIC DNA]</scope>
    <source>
        <strain evidence="2">UAMH 3008</strain>
    </source>
</reference>
<comment type="caution">
    <text evidence="1">The sequence shown here is derived from an EMBL/GenBank/DDBJ whole genome shotgun (WGS) entry which is preliminary data.</text>
</comment>
<dbReference type="EMBL" id="LCZI01000377">
    <property type="protein sequence ID" value="KKZ66898.1"/>
    <property type="molecule type" value="Genomic_DNA"/>
</dbReference>
<organism evidence="1 2">
    <name type="scientific">[Emmonsia] crescens</name>
    <dbReference type="NCBI Taxonomy" id="73230"/>
    <lineage>
        <taxon>Eukaryota</taxon>
        <taxon>Fungi</taxon>
        <taxon>Dikarya</taxon>
        <taxon>Ascomycota</taxon>
        <taxon>Pezizomycotina</taxon>
        <taxon>Eurotiomycetes</taxon>
        <taxon>Eurotiomycetidae</taxon>
        <taxon>Onygenales</taxon>
        <taxon>Ajellomycetaceae</taxon>
        <taxon>Emergomyces</taxon>
    </lineage>
</organism>
<proteinExistence type="predicted"/>
<evidence type="ECO:0000313" key="1">
    <source>
        <dbReference type="EMBL" id="KKZ66898.1"/>
    </source>
</evidence>
<dbReference type="Proteomes" id="UP000034164">
    <property type="component" value="Unassembled WGS sequence"/>
</dbReference>
<protein>
    <submittedName>
        <fullName evidence="1">Uncharacterized protein</fullName>
    </submittedName>
</protein>
<sequence>MEPTPLPRIYYERDAIPKIFAIVGDFIEYTFKVEIPLPINGDRYIVARLFSTTHPSNAVAKGVRLLDNELERVERRGIMYSCHTIKLRYTFEDSGELGAEISLSHDEEGENLTNGIRLPDIRVDSPPFLEPPVTTPNINPVILTTF</sequence>
<dbReference type="AlphaFoldDB" id="A0A0G2I8S7"/>
<accession>A0A0G2I8S7</accession>